<comment type="caution">
    <text evidence="1">The sequence shown here is derived from an EMBL/GenBank/DDBJ whole genome shotgun (WGS) entry which is preliminary data.</text>
</comment>
<dbReference type="Proteomes" id="UP001501083">
    <property type="component" value="Unassembled WGS sequence"/>
</dbReference>
<evidence type="ECO:0000313" key="2">
    <source>
        <dbReference type="Proteomes" id="UP001501083"/>
    </source>
</evidence>
<name>A0ABP9LSD6_9GAMM</name>
<proteinExistence type="predicted"/>
<protein>
    <submittedName>
        <fullName evidence="1">Uncharacterized protein</fullName>
    </submittedName>
</protein>
<dbReference type="EMBL" id="BAABKY010000005">
    <property type="protein sequence ID" value="GAA5081827.1"/>
    <property type="molecule type" value="Genomic_DNA"/>
</dbReference>
<accession>A0ABP9LSD6</accession>
<sequence length="49" mass="5154">MAAAESLDVAAAEVVDDFVVLGVPGVLDVHEGKASESTAIHRICFIRFP</sequence>
<reference evidence="2" key="1">
    <citation type="journal article" date="2019" name="Int. J. Syst. Evol. Microbiol.">
        <title>The Global Catalogue of Microorganisms (GCM) 10K type strain sequencing project: providing services to taxonomists for standard genome sequencing and annotation.</title>
        <authorList>
            <consortium name="The Broad Institute Genomics Platform"/>
            <consortium name="The Broad Institute Genome Sequencing Center for Infectious Disease"/>
            <person name="Wu L."/>
            <person name="Ma J."/>
        </authorList>
    </citation>
    <scope>NUCLEOTIDE SEQUENCE [LARGE SCALE GENOMIC DNA]</scope>
    <source>
        <strain evidence="2">JCM 19212</strain>
    </source>
</reference>
<gene>
    <name evidence="1" type="ORF">GCM10025759_32580</name>
</gene>
<evidence type="ECO:0000313" key="1">
    <source>
        <dbReference type="EMBL" id="GAA5081827.1"/>
    </source>
</evidence>
<organism evidence="1 2">
    <name type="scientific">Lysobacter panacisoli</name>
    <dbReference type="NCBI Taxonomy" id="1255263"/>
    <lineage>
        <taxon>Bacteria</taxon>
        <taxon>Pseudomonadati</taxon>
        <taxon>Pseudomonadota</taxon>
        <taxon>Gammaproteobacteria</taxon>
        <taxon>Lysobacterales</taxon>
        <taxon>Lysobacteraceae</taxon>
        <taxon>Lysobacter</taxon>
    </lineage>
</organism>
<keyword evidence="2" id="KW-1185">Reference proteome</keyword>